<protein>
    <submittedName>
        <fullName evidence="1">Uncharacterized protein</fullName>
    </submittedName>
</protein>
<comment type="caution">
    <text evidence="1">The sequence shown here is derived from an EMBL/GenBank/DDBJ whole genome shotgun (WGS) entry which is preliminary data.</text>
</comment>
<sequence>MSAKIIEMMVEAATCNHLQVIVLANTQEEPHMERNIEVKQEIDQFGSSIHNLQGLLYEKVEESEAQLQSFVDTSQCMEKKEESQPLDYSSLVYVAIEEVDKSEDVKHNAILGLEHVGLHSMHFLTLCLVGNLEIEPSKPMERCVDE</sequence>
<dbReference type="Proteomes" id="UP000823775">
    <property type="component" value="Unassembled WGS sequence"/>
</dbReference>
<keyword evidence="2" id="KW-1185">Reference proteome</keyword>
<dbReference type="EMBL" id="JACEIK010004086">
    <property type="protein sequence ID" value="MCD9644132.1"/>
    <property type="molecule type" value="Genomic_DNA"/>
</dbReference>
<reference evidence="1 2" key="1">
    <citation type="journal article" date="2021" name="BMC Genomics">
        <title>Datura genome reveals duplications of psychoactive alkaloid biosynthetic genes and high mutation rate following tissue culture.</title>
        <authorList>
            <person name="Rajewski A."/>
            <person name="Carter-House D."/>
            <person name="Stajich J."/>
            <person name="Litt A."/>
        </authorList>
    </citation>
    <scope>NUCLEOTIDE SEQUENCE [LARGE SCALE GENOMIC DNA]</scope>
    <source>
        <strain evidence="1">AR-01</strain>
    </source>
</reference>
<gene>
    <name evidence="1" type="ORF">HAX54_032118</name>
</gene>
<accession>A0ABS8VB48</accession>
<name>A0ABS8VB48_DATST</name>
<proteinExistence type="predicted"/>
<evidence type="ECO:0000313" key="1">
    <source>
        <dbReference type="EMBL" id="MCD9644132.1"/>
    </source>
</evidence>
<evidence type="ECO:0000313" key="2">
    <source>
        <dbReference type="Proteomes" id="UP000823775"/>
    </source>
</evidence>
<organism evidence="1 2">
    <name type="scientific">Datura stramonium</name>
    <name type="common">Jimsonweed</name>
    <name type="synonym">Common thornapple</name>
    <dbReference type="NCBI Taxonomy" id="4076"/>
    <lineage>
        <taxon>Eukaryota</taxon>
        <taxon>Viridiplantae</taxon>
        <taxon>Streptophyta</taxon>
        <taxon>Embryophyta</taxon>
        <taxon>Tracheophyta</taxon>
        <taxon>Spermatophyta</taxon>
        <taxon>Magnoliopsida</taxon>
        <taxon>eudicotyledons</taxon>
        <taxon>Gunneridae</taxon>
        <taxon>Pentapetalae</taxon>
        <taxon>asterids</taxon>
        <taxon>lamiids</taxon>
        <taxon>Solanales</taxon>
        <taxon>Solanaceae</taxon>
        <taxon>Solanoideae</taxon>
        <taxon>Datureae</taxon>
        <taxon>Datura</taxon>
    </lineage>
</organism>